<keyword evidence="2" id="KW-1185">Reference proteome</keyword>
<gene>
    <name evidence="1" type="ORF">ACFL2Z_05905</name>
</gene>
<dbReference type="InterPro" id="IPR010430">
    <property type="entry name" value="DUF1028"/>
</dbReference>
<organism evidence="1 2">
    <name type="scientific">Eiseniibacteriota bacterium</name>
    <dbReference type="NCBI Taxonomy" id="2212470"/>
    <lineage>
        <taxon>Bacteria</taxon>
        <taxon>Candidatus Eiseniibacteriota</taxon>
    </lineage>
</organism>
<dbReference type="PANTHER" id="PTHR39328:SF1">
    <property type="entry name" value="BLL2871 PROTEIN"/>
    <property type="match status" value="1"/>
</dbReference>
<sequence>MAASPVSTIRYLLIVLGLICCTFSQAVYAHHPHPEGPLPEQPLATFSIVAMDSVTGEIGVAVASRFFAVGAVVPWARAGVGAVATQSFANTTFGWRGLDLMEEGSTPEQAMEALIGGDDDP</sequence>
<evidence type="ECO:0000313" key="1">
    <source>
        <dbReference type="EMBL" id="MFC1800419.1"/>
    </source>
</evidence>
<reference evidence="1 2" key="1">
    <citation type="submission" date="2024-09" db="EMBL/GenBank/DDBJ databases">
        <authorList>
            <person name="D'Angelo T."/>
        </authorList>
    </citation>
    <scope>NUCLEOTIDE SEQUENCE [LARGE SCALE GENOMIC DNA]</scope>
    <source>
        <strain evidence="1">SAG AM-311-F02</strain>
    </source>
</reference>
<comment type="caution">
    <text evidence="1">The sequence shown here is derived from an EMBL/GenBank/DDBJ whole genome shotgun (WGS) entry which is preliminary data.</text>
</comment>
<dbReference type="SUPFAM" id="SSF56235">
    <property type="entry name" value="N-terminal nucleophile aminohydrolases (Ntn hydrolases)"/>
    <property type="match status" value="1"/>
</dbReference>
<dbReference type="Gene3D" id="3.60.20.10">
    <property type="entry name" value="Glutamine Phosphoribosylpyrophosphate, subunit 1, domain 1"/>
    <property type="match status" value="1"/>
</dbReference>
<name>A0ABV6YR89_UNCEI</name>
<protein>
    <submittedName>
        <fullName evidence="1">DUF1028 domain-containing protein</fullName>
    </submittedName>
</protein>
<dbReference type="EMBL" id="JBHPEI010000154">
    <property type="protein sequence ID" value="MFC1800419.1"/>
    <property type="molecule type" value="Genomic_DNA"/>
</dbReference>
<accession>A0ABV6YR89</accession>
<dbReference type="Proteomes" id="UP001594288">
    <property type="component" value="Unassembled WGS sequence"/>
</dbReference>
<dbReference type="PANTHER" id="PTHR39328">
    <property type="entry name" value="BLL2871 PROTEIN"/>
    <property type="match status" value="1"/>
</dbReference>
<evidence type="ECO:0000313" key="2">
    <source>
        <dbReference type="Proteomes" id="UP001594288"/>
    </source>
</evidence>
<dbReference type="InterPro" id="IPR029055">
    <property type="entry name" value="Ntn_hydrolases_N"/>
</dbReference>
<dbReference type="Pfam" id="PF06267">
    <property type="entry name" value="DUF1028"/>
    <property type="match status" value="1"/>
</dbReference>
<feature type="non-terminal residue" evidence="1">
    <location>
        <position position="121"/>
    </location>
</feature>
<proteinExistence type="predicted"/>